<dbReference type="InterPro" id="IPR003509">
    <property type="entry name" value="UPF0102_YraN-like"/>
</dbReference>
<reference evidence="3 4" key="1">
    <citation type="journal article" date="2016" name="Nat. Commun.">
        <title>Thousands of microbial genomes shed light on interconnected biogeochemical processes in an aquifer system.</title>
        <authorList>
            <person name="Anantharaman K."/>
            <person name="Brown C.T."/>
            <person name="Hug L.A."/>
            <person name="Sharon I."/>
            <person name="Castelle C.J."/>
            <person name="Probst A.J."/>
            <person name="Thomas B.C."/>
            <person name="Singh A."/>
            <person name="Wilkins M.J."/>
            <person name="Karaoz U."/>
            <person name="Brodie E.L."/>
            <person name="Williams K.H."/>
            <person name="Hubbard S.S."/>
            <person name="Banfield J.F."/>
        </authorList>
    </citation>
    <scope>NUCLEOTIDE SEQUENCE [LARGE SCALE GENOMIC DNA]</scope>
</reference>
<protein>
    <recommendedName>
        <fullName evidence="2">UPF0102 protein A3C17_00155</fullName>
    </recommendedName>
</protein>
<evidence type="ECO:0000256" key="1">
    <source>
        <dbReference type="ARBA" id="ARBA00006738"/>
    </source>
</evidence>
<comment type="similarity">
    <text evidence="1 2">Belongs to the UPF0102 family.</text>
</comment>
<dbReference type="AlphaFoldDB" id="A0A1F7TVM1"/>
<sequence length="115" mass="13029">MMTIGQRGERIAARYLMQQGYRVLVRGWHGGGCEIDLIALDGDEVVFVEVKTRRNIAMGFPEQAVGTAKLRHIERGAQAWLLAHDPKTRWRVDVVSILYRDGTPHLTHFRGIGYA</sequence>
<evidence type="ECO:0000313" key="4">
    <source>
        <dbReference type="Proteomes" id="UP000177097"/>
    </source>
</evidence>
<dbReference type="EMBL" id="MGDX01000038">
    <property type="protein sequence ID" value="OGL70015.1"/>
    <property type="molecule type" value="Genomic_DNA"/>
</dbReference>
<dbReference type="CDD" id="cd20736">
    <property type="entry name" value="PoNe_Nuclease"/>
    <property type="match status" value="1"/>
</dbReference>
<dbReference type="InterPro" id="IPR011335">
    <property type="entry name" value="Restrct_endonuc-II-like"/>
</dbReference>
<organism evidence="3 4">
    <name type="scientific">Candidatus Uhrbacteria bacterium RIFCSPHIGHO2_02_FULL_53_13</name>
    <dbReference type="NCBI Taxonomy" id="1802389"/>
    <lineage>
        <taxon>Bacteria</taxon>
        <taxon>Candidatus Uhriibacteriota</taxon>
    </lineage>
</organism>
<proteinExistence type="inferred from homology"/>
<dbReference type="HAMAP" id="MF_00048">
    <property type="entry name" value="UPF0102"/>
    <property type="match status" value="1"/>
</dbReference>
<comment type="caution">
    <text evidence="3">The sequence shown here is derived from an EMBL/GenBank/DDBJ whole genome shotgun (WGS) entry which is preliminary data.</text>
</comment>
<gene>
    <name evidence="3" type="ORF">A3C17_00155</name>
</gene>
<dbReference type="Proteomes" id="UP000177097">
    <property type="component" value="Unassembled WGS sequence"/>
</dbReference>
<dbReference type="SUPFAM" id="SSF52980">
    <property type="entry name" value="Restriction endonuclease-like"/>
    <property type="match status" value="1"/>
</dbReference>
<dbReference type="Gene3D" id="3.40.1350.10">
    <property type="match status" value="1"/>
</dbReference>
<dbReference type="PANTHER" id="PTHR34039">
    <property type="entry name" value="UPF0102 PROTEIN YRAN"/>
    <property type="match status" value="1"/>
</dbReference>
<accession>A0A1F7TVM1</accession>
<dbReference type="InterPro" id="IPR011856">
    <property type="entry name" value="tRNA_endonuc-like_dom_sf"/>
</dbReference>
<evidence type="ECO:0000256" key="2">
    <source>
        <dbReference type="HAMAP-Rule" id="MF_00048"/>
    </source>
</evidence>
<name>A0A1F7TVM1_9BACT</name>
<dbReference type="PANTHER" id="PTHR34039:SF1">
    <property type="entry name" value="UPF0102 PROTEIN YRAN"/>
    <property type="match status" value="1"/>
</dbReference>
<dbReference type="Pfam" id="PF02021">
    <property type="entry name" value="UPF0102"/>
    <property type="match status" value="1"/>
</dbReference>
<dbReference type="NCBIfam" id="NF009154">
    <property type="entry name" value="PRK12497.3-3"/>
    <property type="match status" value="1"/>
</dbReference>
<evidence type="ECO:0000313" key="3">
    <source>
        <dbReference type="EMBL" id="OGL70015.1"/>
    </source>
</evidence>
<dbReference type="GO" id="GO:0003676">
    <property type="term" value="F:nucleic acid binding"/>
    <property type="evidence" value="ECO:0007669"/>
    <property type="project" value="InterPro"/>
</dbReference>